<dbReference type="PANTHER" id="PTHR34180:SF1">
    <property type="entry name" value="BETA-ALANYL-DOPAMINE_CARCININE HYDROLASE"/>
    <property type="match status" value="1"/>
</dbReference>
<name>A0A8S0VDW7_OLEEU</name>
<dbReference type="Proteomes" id="UP000594638">
    <property type="component" value="Unassembled WGS sequence"/>
</dbReference>
<dbReference type="Gene3D" id="3.60.60.10">
    <property type="entry name" value="Penicillin V Acylase, Chain A"/>
    <property type="match status" value="2"/>
</dbReference>
<dbReference type="OrthoDB" id="189997at2759"/>
<dbReference type="Gene3D" id="1.10.10.2120">
    <property type="match status" value="1"/>
</dbReference>
<dbReference type="PANTHER" id="PTHR34180">
    <property type="entry name" value="PEPTIDASE C45"/>
    <property type="match status" value="1"/>
</dbReference>
<dbReference type="EMBL" id="CACTIH010009293">
    <property type="protein sequence ID" value="CAA3029165.1"/>
    <property type="molecule type" value="Genomic_DNA"/>
</dbReference>
<protein>
    <recommendedName>
        <fullName evidence="1">Peptidase C45 hydrolase domain-containing protein</fullName>
    </recommendedName>
</protein>
<evidence type="ECO:0000259" key="1">
    <source>
        <dbReference type="Pfam" id="PF03417"/>
    </source>
</evidence>
<proteinExistence type="predicted"/>
<evidence type="ECO:0000313" key="3">
    <source>
        <dbReference type="Proteomes" id="UP000594638"/>
    </source>
</evidence>
<keyword evidence="3" id="KW-1185">Reference proteome</keyword>
<gene>
    <name evidence="2" type="ORF">OLEA9_A098165</name>
</gene>
<evidence type="ECO:0000313" key="2">
    <source>
        <dbReference type="EMBL" id="CAA3029165.1"/>
    </source>
</evidence>
<comment type="caution">
    <text evidence="2">The sequence shown here is derived from an EMBL/GenBank/DDBJ whole genome shotgun (WGS) entry which is preliminary data.</text>
</comment>
<reference evidence="2 3" key="1">
    <citation type="submission" date="2019-12" db="EMBL/GenBank/DDBJ databases">
        <authorList>
            <person name="Alioto T."/>
            <person name="Alioto T."/>
            <person name="Gomez Garrido J."/>
        </authorList>
    </citation>
    <scope>NUCLEOTIDE SEQUENCE [LARGE SCALE GENOMIC DNA]</scope>
</reference>
<dbReference type="Gramene" id="OE9A098165T3">
    <property type="protein sequence ID" value="OE9A098165C3"/>
    <property type="gene ID" value="OE9A098165"/>
</dbReference>
<feature type="domain" description="Peptidase C45 hydrolase" evidence="1">
    <location>
        <begin position="137"/>
        <end position="231"/>
    </location>
</feature>
<accession>A0A8S0VDW7</accession>
<organism evidence="2 3">
    <name type="scientific">Olea europaea subsp. europaea</name>
    <dbReference type="NCBI Taxonomy" id="158383"/>
    <lineage>
        <taxon>Eukaryota</taxon>
        <taxon>Viridiplantae</taxon>
        <taxon>Streptophyta</taxon>
        <taxon>Embryophyta</taxon>
        <taxon>Tracheophyta</taxon>
        <taxon>Spermatophyta</taxon>
        <taxon>Magnoliopsida</taxon>
        <taxon>eudicotyledons</taxon>
        <taxon>Gunneridae</taxon>
        <taxon>Pentapetalae</taxon>
        <taxon>asterids</taxon>
        <taxon>lamiids</taxon>
        <taxon>Lamiales</taxon>
        <taxon>Oleaceae</taxon>
        <taxon>Oleeae</taxon>
        <taxon>Olea</taxon>
    </lineage>
</organism>
<dbReference type="InterPro" id="IPR047801">
    <property type="entry name" value="Peptidase_C45"/>
</dbReference>
<dbReference type="AlphaFoldDB" id="A0A8S0VDW7"/>
<dbReference type="Pfam" id="PF03417">
    <property type="entry name" value="AAT"/>
    <property type="match status" value="1"/>
</dbReference>
<dbReference type="InterPro" id="IPR047794">
    <property type="entry name" value="C45_proenzyme-like"/>
</dbReference>
<sequence>MESNNVIGKNLEIFEVGPCENAYQMGFMIGQRFSKMIKSRLATDLILQNQLLPFAQTPKSQPLLQSLAITNKKKFPEYWDELLGTADGSGSPFLEIMLLNFRKEILPFVPQTTVDSKNDDDTNDDCSDILLVSDSMAVAAHNEDANVALVGHTYLIKGILSNGISFTAYTYAGELPSCAFGFNSLGMAFTLNSVPPTEEEIVAGAIGRNFVSRDLLEAQSIDDALKAHDDNSLCRGERAALLPKRSKSDFLSLLGNNKDAKYPIYMTGPLLYTLCTAVIDLDEQTFSIMEGNPKETEASFVFSMSSRQ</sequence>
<dbReference type="InterPro" id="IPR005079">
    <property type="entry name" value="Peptidase_C45_hydrolase"/>
</dbReference>
<dbReference type="NCBIfam" id="NF040521">
    <property type="entry name" value="C45_proenzyme"/>
    <property type="match status" value="1"/>
</dbReference>